<evidence type="ECO:0000256" key="6">
    <source>
        <dbReference type="PROSITE-ProRule" id="PRU00042"/>
    </source>
</evidence>
<dbReference type="PROSITE" id="PS50157">
    <property type="entry name" value="ZINC_FINGER_C2H2_2"/>
    <property type="match status" value="5"/>
</dbReference>
<dbReference type="Pfam" id="PF13894">
    <property type="entry name" value="zf-C2H2_4"/>
    <property type="match status" value="1"/>
</dbReference>
<evidence type="ECO:0000256" key="4">
    <source>
        <dbReference type="ARBA" id="ARBA00022833"/>
    </source>
</evidence>
<keyword evidence="9" id="KW-1185">Reference proteome</keyword>
<keyword evidence="5" id="KW-0539">Nucleus</keyword>
<dbReference type="PANTHER" id="PTHR23235:SF142">
    <property type="entry name" value="ZINC FINGER PROTEIN 384"/>
    <property type="match status" value="1"/>
</dbReference>
<keyword evidence="4" id="KW-0862">Zinc</keyword>
<evidence type="ECO:0000256" key="2">
    <source>
        <dbReference type="ARBA" id="ARBA00022737"/>
    </source>
</evidence>
<proteinExistence type="predicted"/>
<feature type="domain" description="C2H2-type" evidence="7">
    <location>
        <begin position="148"/>
        <end position="175"/>
    </location>
</feature>
<feature type="domain" description="C2H2-type" evidence="7">
    <location>
        <begin position="9"/>
        <end position="36"/>
    </location>
</feature>
<name>A0AA36FBP7_OCTVU</name>
<dbReference type="GO" id="GO:0008270">
    <property type="term" value="F:zinc ion binding"/>
    <property type="evidence" value="ECO:0007669"/>
    <property type="project" value="UniProtKB-KW"/>
</dbReference>
<dbReference type="SMART" id="SM00355">
    <property type="entry name" value="ZnF_C2H2"/>
    <property type="match status" value="5"/>
</dbReference>
<dbReference type="Gene3D" id="3.30.160.60">
    <property type="entry name" value="Classic Zinc Finger"/>
    <property type="match status" value="5"/>
</dbReference>
<dbReference type="GO" id="GO:0000981">
    <property type="term" value="F:DNA-binding transcription factor activity, RNA polymerase II-specific"/>
    <property type="evidence" value="ECO:0007669"/>
    <property type="project" value="TreeGrafter"/>
</dbReference>
<feature type="domain" description="C2H2-type" evidence="7">
    <location>
        <begin position="65"/>
        <end position="92"/>
    </location>
</feature>
<gene>
    <name evidence="8" type="ORF">OCTVUL_1B030809</name>
</gene>
<dbReference type="FunFam" id="3.30.160.60:FF:000557">
    <property type="entry name" value="zinc finger and SCAN domain-containing protein 29"/>
    <property type="match status" value="1"/>
</dbReference>
<protein>
    <submittedName>
        <fullName evidence="8">---NA</fullName>
    </submittedName>
</protein>
<evidence type="ECO:0000313" key="9">
    <source>
        <dbReference type="Proteomes" id="UP001162480"/>
    </source>
</evidence>
<keyword evidence="3 6" id="KW-0863">Zinc-finger</keyword>
<dbReference type="Proteomes" id="UP001162480">
    <property type="component" value="Chromosome 14"/>
</dbReference>
<evidence type="ECO:0000256" key="3">
    <source>
        <dbReference type="ARBA" id="ARBA00022771"/>
    </source>
</evidence>
<reference evidence="8" key="1">
    <citation type="submission" date="2023-08" db="EMBL/GenBank/DDBJ databases">
        <authorList>
            <person name="Alioto T."/>
            <person name="Alioto T."/>
            <person name="Gomez Garrido J."/>
        </authorList>
    </citation>
    <scope>NUCLEOTIDE SEQUENCE</scope>
</reference>
<organism evidence="8 9">
    <name type="scientific">Octopus vulgaris</name>
    <name type="common">Common octopus</name>
    <dbReference type="NCBI Taxonomy" id="6645"/>
    <lineage>
        <taxon>Eukaryota</taxon>
        <taxon>Metazoa</taxon>
        <taxon>Spiralia</taxon>
        <taxon>Lophotrochozoa</taxon>
        <taxon>Mollusca</taxon>
        <taxon>Cephalopoda</taxon>
        <taxon>Coleoidea</taxon>
        <taxon>Octopodiformes</taxon>
        <taxon>Octopoda</taxon>
        <taxon>Incirrata</taxon>
        <taxon>Octopodidae</taxon>
        <taxon>Octopus</taxon>
    </lineage>
</organism>
<feature type="domain" description="C2H2-type" evidence="7">
    <location>
        <begin position="93"/>
        <end position="120"/>
    </location>
</feature>
<feature type="domain" description="C2H2-type" evidence="7">
    <location>
        <begin position="37"/>
        <end position="64"/>
    </location>
</feature>
<keyword evidence="2" id="KW-0677">Repeat</keyword>
<keyword evidence="1" id="KW-0479">Metal-binding</keyword>
<dbReference type="EMBL" id="OX597827">
    <property type="protein sequence ID" value="CAI9733146.1"/>
    <property type="molecule type" value="Genomic_DNA"/>
</dbReference>
<dbReference type="SUPFAM" id="SSF57667">
    <property type="entry name" value="beta-beta-alpha zinc fingers"/>
    <property type="match status" value="3"/>
</dbReference>
<dbReference type="Pfam" id="PF00096">
    <property type="entry name" value="zf-C2H2"/>
    <property type="match status" value="2"/>
</dbReference>
<evidence type="ECO:0000256" key="5">
    <source>
        <dbReference type="ARBA" id="ARBA00023242"/>
    </source>
</evidence>
<evidence type="ECO:0000259" key="7">
    <source>
        <dbReference type="PROSITE" id="PS50157"/>
    </source>
</evidence>
<accession>A0AA36FBP7</accession>
<dbReference type="InterPro" id="IPR013087">
    <property type="entry name" value="Znf_C2H2_type"/>
</dbReference>
<evidence type="ECO:0000256" key="1">
    <source>
        <dbReference type="ARBA" id="ARBA00022723"/>
    </source>
</evidence>
<dbReference type="Pfam" id="PF13465">
    <property type="entry name" value="zf-H2C2_2"/>
    <property type="match status" value="1"/>
</dbReference>
<sequence length="183" mass="21148">MDSSKEIKNFCEVCGLNLSEASSLKRHIRTHTGETPYHCSTCGKSFSQNYSLKIHMRTHTGERPFQCDICKKSFSQNYSCKIHKRIHTGERPYQCHFCEKKFSKKSQLDSHIFMHMKKAVSDCDLPESPKTDTSTKLSSKTSSKDEQYYCLICGSEFSEDKSLQIHMNSHANKANLEVWKEIF</sequence>
<dbReference type="GO" id="GO:0000978">
    <property type="term" value="F:RNA polymerase II cis-regulatory region sequence-specific DNA binding"/>
    <property type="evidence" value="ECO:0007669"/>
    <property type="project" value="TreeGrafter"/>
</dbReference>
<evidence type="ECO:0000313" key="8">
    <source>
        <dbReference type="EMBL" id="CAI9733146.1"/>
    </source>
</evidence>
<dbReference type="InterPro" id="IPR036236">
    <property type="entry name" value="Znf_C2H2_sf"/>
</dbReference>
<dbReference type="PROSITE" id="PS00028">
    <property type="entry name" value="ZINC_FINGER_C2H2_1"/>
    <property type="match status" value="5"/>
</dbReference>
<dbReference type="FunFam" id="3.30.160.60:FF:002343">
    <property type="entry name" value="Zinc finger protein 33A"/>
    <property type="match status" value="2"/>
</dbReference>
<dbReference type="PANTHER" id="PTHR23235">
    <property type="entry name" value="KRUEPPEL-LIKE TRANSCRIPTION FACTOR"/>
    <property type="match status" value="1"/>
</dbReference>
<dbReference type="AlphaFoldDB" id="A0AA36FBP7"/>